<name>A0A5C3Q8D6_9AGAR</name>
<evidence type="ECO:0000313" key="2">
    <source>
        <dbReference type="Proteomes" id="UP000305067"/>
    </source>
</evidence>
<gene>
    <name evidence="1" type="ORF">BDV98DRAFT_217137</name>
</gene>
<accession>A0A5C3Q8D6</accession>
<proteinExistence type="predicted"/>
<protein>
    <submittedName>
        <fullName evidence="1">Uncharacterized protein</fullName>
    </submittedName>
</protein>
<evidence type="ECO:0000313" key="1">
    <source>
        <dbReference type="EMBL" id="TFK98031.1"/>
    </source>
</evidence>
<keyword evidence="2" id="KW-1185">Reference proteome</keyword>
<dbReference type="Proteomes" id="UP000305067">
    <property type="component" value="Unassembled WGS sequence"/>
</dbReference>
<reference evidence="1 2" key="1">
    <citation type="journal article" date="2019" name="Nat. Ecol. Evol.">
        <title>Megaphylogeny resolves global patterns of mushroom evolution.</title>
        <authorList>
            <person name="Varga T."/>
            <person name="Krizsan K."/>
            <person name="Foldi C."/>
            <person name="Dima B."/>
            <person name="Sanchez-Garcia M."/>
            <person name="Sanchez-Ramirez S."/>
            <person name="Szollosi G.J."/>
            <person name="Szarkandi J.G."/>
            <person name="Papp V."/>
            <person name="Albert L."/>
            <person name="Andreopoulos W."/>
            <person name="Angelini C."/>
            <person name="Antonin V."/>
            <person name="Barry K.W."/>
            <person name="Bougher N.L."/>
            <person name="Buchanan P."/>
            <person name="Buyck B."/>
            <person name="Bense V."/>
            <person name="Catcheside P."/>
            <person name="Chovatia M."/>
            <person name="Cooper J."/>
            <person name="Damon W."/>
            <person name="Desjardin D."/>
            <person name="Finy P."/>
            <person name="Geml J."/>
            <person name="Haridas S."/>
            <person name="Hughes K."/>
            <person name="Justo A."/>
            <person name="Karasinski D."/>
            <person name="Kautmanova I."/>
            <person name="Kiss B."/>
            <person name="Kocsube S."/>
            <person name="Kotiranta H."/>
            <person name="LaButti K.M."/>
            <person name="Lechner B.E."/>
            <person name="Liimatainen K."/>
            <person name="Lipzen A."/>
            <person name="Lukacs Z."/>
            <person name="Mihaltcheva S."/>
            <person name="Morgado L.N."/>
            <person name="Niskanen T."/>
            <person name="Noordeloos M.E."/>
            <person name="Ohm R.A."/>
            <person name="Ortiz-Santana B."/>
            <person name="Ovrebo C."/>
            <person name="Racz N."/>
            <person name="Riley R."/>
            <person name="Savchenko A."/>
            <person name="Shiryaev A."/>
            <person name="Soop K."/>
            <person name="Spirin V."/>
            <person name="Szebenyi C."/>
            <person name="Tomsovsky M."/>
            <person name="Tulloss R.E."/>
            <person name="Uehling J."/>
            <person name="Grigoriev I.V."/>
            <person name="Vagvolgyi C."/>
            <person name="Papp T."/>
            <person name="Martin F.M."/>
            <person name="Miettinen O."/>
            <person name="Hibbett D.S."/>
            <person name="Nagy L.G."/>
        </authorList>
    </citation>
    <scope>NUCLEOTIDE SEQUENCE [LARGE SCALE GENOMIC DNA]</scope>
    <source>
        <strain evidence="1 2">CBS 309.79</strain>
    </source>
</reference>
<dbReference type="EMBL" id="ML178842">
    <property type="protein sequence ID" value="TFK98031.1"/>
    <property type="molecule type" value="Genomic_DNA"/>
</dbReference>
<organism evidence="1 2">
    <name type="scientific">Pterulicium gracile</name>
    <dbReference type="NCBI Taxonomy" id="1884261"/>
    <lineage>
        <taxon>Eukaryota</taxon>
        <taxon>Fungi</taxon>
        <taxon>Dikarya</taxon>
        <taxon>Basidiomycota</taxon>
        <taxon>Agaricomycotina</taxon>
        <taxon>Agaricomycetes</taxon>
        <taxon>Agaricomycetidae</taxon>
        <taxon>Agaricales</taxon>
        <taxon>Pleurotineae</taxon>
        <taxon>Pterulaceae</taxon>
        <taxon>Pterulicium</taxon>
    </lineage>
</organism>
<dbReference type="AlphaFoldDB" id="A0A5C3Q8D6"/>
<sequence>MIPLYFVAGALIVGTKYAVYHVRFQSLRHLRARIPISIEVYVKNRMHGLLPPTEFIINMIQPLRSTNMTWLFPMMFYACCWKGNNDWLLAVMRQSTGLDIEDERSIRAGKLKILEATRKFSFAAVLDPQGSCSAEQGDVCLSSWLSWAYNVRDQLYMPPGCDWDYFNSMGFCEECCSTATQACSDGRDKLCVRHGHTSQTN</sequence>